<dbReference type="InterPro" id="IPR006769">
    <property type="entry name" value="MCU_C"/>
</dbReference>
<dbReference type="InParanoid" id="A0A0V0R5P6"/>
<comment type="subcellular location">
    <subcellularLocation>
        <location evidence="1">Mitochondrion inner membrane</location>
        <topology evidence="1">Multi-pass membrane protein</topology>
    </subcellularLocation>
</comment>
<dbReference type="InterPro" id="IPR039055">
    <property type="entry name" value="MCU_fam"/>
</dbReference>
<evidence type="ECO:0000256" key="6">
    <source>
        <dbReference type="ARBA" id="ARBA00022692"/>
    </source>
</evidence>
<keyword evidence="18" id="KW-1185">Reference proteome</keyword>
<dbReference type="GO" id="GO:0015292">
    <property type="term" value="F:uniporter activity"/>
    <property type="evidence" value="ECO:0007669"/>
    <property type="project" value="TreeGrafter"/>
</dbReference>
<keyword evidence="5" id="KW-0107">Calcium channel</keyword>
<accession>A0A0V0R5P6</accession>
<organism evidence="17 18">
    <name type="scientific">Pseudocohnilembus persalinus</name>
    <name type="common">Ciliate</name>
    <dbReference type="NCBI Taxonomy" id="266149"/>
    <lineage>
        <taxon>Eukaryota</taxon>
        <taxon>Sar</taxon>
        <taxon>Alveolata</taxon>
        <taxon>Ciliophora</taxon>
        <taxon>Intramacronucleata</taxon>
        <taxon>Oligohymenophorea</taxon>
        <taxon>Scuticociliatia</taxon>
        <taxon>Philasterida</taxon>
        <taxon>Pseudocohnilembidae</taxon>
        <taxon>Pseudocohnilembus</taxon>
    </lineage>
</organism>
<evidence type="ECO:0000256" key="4">
    <source>
        <dbReference type="ARBA" id="ARBA00022568"/>
    </source>
</evidence>
<proteinExistence type="inferred from homology"/>
<evidence type="ECO:0000313" key="17">
    <source>
        <dbReference type="EMBL" id="KRX09830.1"/>
    </source>
</evidence>
<dbReference type="OrthoDB" id="294580at2759"/>
<sequence>MNKLKFLTNHFLKNNNKTHKNITKLQKNLYKFSTQEKYGSEKLKGVCVLNEDDSGNLMYVTIKNTPFIMQLSQTIMEFQQIQAQKSRIYPITFYDAHTNQEYASTTPFQFIINKDFLMHIRDEIYYIYAKNSFVQPSIDLQNYQKFKQFYNIHFTTQQNLTQIDIEQKFIRNVLEHLESLQSKQISTSQLQIIIQNELYQQAVQRKKKVSQINEILDLLYLEKKNLIEEEKEIKVKAQKKSKSAYNKLLSFYLVQAFMLQYGTYFLYSWDIIEPITCLCTTLDMGLAYYYWLRFERDFNWKDVWARKQNKLEKQIKNKQQFPTDRMEDVNNLIQTFEAKKQILSVHQEEVFKGIQNDL</sequence>
<evidence type="ECO:0000256" key="5">
    <source>
        <dbReference type="ARBA" id="ARBA00022673"/>
    </source>
</evidence>
<keyword evidence="4" id="KW-0109">Calcium transport</keyword>
<evidence type="ECO:0000259" key="16">
    <source>
        <dbReference type="Pfam" id="PF04678"/>
    </source>
</evidence>
<evidence type="ECO:0000256" key="11">
    <source>
        <dbReference type="ARBA" id="ARBA00023128"/>
    </source>
</evidence>
<feature type="domain" description="Calcium uniporter protein C-terminal" evidence="16">
    <location>
        <begin position="176"/>
        <end position="326"/>
    </location>
</feature>
<keyword evidence="8" id="KW-0106">Calcium</keyword>
<evidence type="ECO:0000256" key="7">
    <source>
        <dbReference type="ARBA" id="ARBA00022792"/>
    </source>
</evidence>
<dbReference type="PANTHER" id="PTHR13462">
    <property type="entry name" value="CALCIUM UNIPORTER PROTEIN, MITOCHONDRIAL"/>
    <property type="match status" value="1"/>
</dbReference>
<evidence type="ECO:0000256" key="8">
    <source>
        <dbReference type="ARBA" id="ARBA00022837"/>
    </source>
</evidence>
<evidence type="ECO:0000256" key="1">
    <source>
        <dbReference type="ARBA" id="ARBA00004448"/>
    </source>
</evidence>
<comment type="caution">
    <text evidence="17">The sequence shown here is derived from an EMBL/GenBank/DDBJ whole genome shotgun (WGS) entry which is preliminary data.</text>
</comment>
<evidence type="ECO:0000256" key="13">
    <source>
        <dbReference type="ARBA" id="ARBA00023303"/>
    </source>
</evidence>
<keyword evidence="3" id="KW-0813">Transport</keyword>
<comment type="catalytic activity">
    <reaction evidence="14">
        <text>Ca(2+)(in) = Ca(2+)(out)</text>
        <dbReference type="Rhea" id="RHEA:29671"/>
        <dbReference type="ChEBI" id="CHEBI:29108"/>
    </reaction>
</comment>
<feature type="transmembrane region" description="Helical" evidence="15">
    <location>
        <begin position="271"/>
        <end position="291"/>
    </location>
</feature>
<evidence type="ECO:0000256" key="14">
    <source>
        <dbReference type="ARBA" id="ARBA00036634"/>
    </source>
</evidence>
<keyword evidence="12 15" id="KW-0472">Membrane</keyword>
<feature type="transmembrane region" description="Helical" evidence="15">
    <location>
        <begin position="244"/>
        <end position="265"/>
    </location>
</feature>
<dbReference type="PANTHER" id="PTHR13462:SF10">
    <property type="entry name" value="CALCIUM UNIPORTER PROTEIN, MITOCHONDRIAL"/>
    <property type="match status" value="1"/>
</dbReference>
<keyword evidence="11" id="KW-0496">Mitochondrion</keyword>
<dbReference type="AlphaFoldDB" id="A0A0V0R5P6"/>
<evidence type="ECO:0000256" key="3">
    <source>
        <dbReference type="ARBA" id="ARBA00022448"/>
    </source>
</evidence>
<dbReference type="GO" id="GO:0036444">
    <property type="term" value="P:calcium import into the mitochondrion"/>
    <property type="evidence" value="ECO:0007669"/>
    <property type="project" value="TreeGrafter"/>
</dbReference>
<keyword evidence="9 15" id="KW-1133">Transmembrane helix</keyword>
<dbReference type="GO" id="GO:1990246">
    <property type="term" value="C:uniplex complex"/>
    <property type="evidence" value="ECO:0007669"/>
    <property type="project" value="TreeGrafter"/>
</dbReference>
<protein>
    <recommendedName>
        <fullName evidence="16">Calcium uniporter protein C-terminal domain-containing protein</fullName>
    </recommendedName>
</protein>
<dbReference type="GO" id="GO:0051560">
    <property type="term" value="P:mitochondrial calcium ion homeostasis"/>
    <property type="evidence" value="ECO:0007669"/>
    <property type="project" value="InterPro"/>
</dbReference>
<evidence type="ECO:0000256" key="9">
    <source>
        <dbReference type="ARBA" id="ARBA00022989"/>
    </source>
</evidence>
<keyword evidence="6 15" id="KW-0812">Transmembrane</keyword>
<keyword evidence="7" id="KW-0999">Mitochondrion inner membrane</keyword>
<dbReference type="GO" id="GO:0005262">
    <property type="term" value="F:calcium channel activity"/>
    <property type="evidence" value="ECO:0007669"/>
    <property type="project" value="UniProtKB-KW"/>
</dbReference>
<evidence type="ECO:0000256" key="10">
    <source>
        <dbReference type="ARBA" id="ARBA00023065"/>
    </source>
</evidence>
<evidence type="ECO:0000256" key="15">
    <source>
        <dbReference type="SAM" id="Phobius"/>
    </source>
</evidence>
<comment type="similarity">
    <text evidence="2">Belongs to the MCU (TC 1.A.77) family.</text>
</comment>
<evidence type="ECO:0000313" key="18">
    <source>
        <dbReference type="Proteomes" id="UP000054937"/>
    </source>
</evidence>
<gene>
    <name evidence="17" type="ORF">PPERSA_02702</name>
</gene>
<dbReference type="Pfam" id="PF04678">
    <property type="entry name" value="MCU"/>
    <property type="match status" value="1"/>
</dbReference>
<dbReference type="EMBL" id="LDAU01000044">
    <property type="protein sequence ID" value="KRX09830.1"/>
    <property type="molecule type" value="Genomic_DNA"/>
</dbReference>
<dbReference type="Proteomes" id="UP000054937">
    <property type="component" value="Unassembled WGS sequence"/>
</dbReference>
<keyword evidence="10" id="KW-0406">Ion transport</keyword>
<evidence type="ECO:0000256" key="12">
    <source>
        <dbReference type="ARBA" id="ARBA00023136"/>
    </source>
</evidence>
<keyword evidence="13" id="KW-0407">Ion channel</keyword>
<reference evidence="17 18" key="1">
    <citation type="journal article" date="2015" name="Sci. Rep.">
        <title>Genome of the facultative scuticociliatosis pathogen Pseudocohnilembus persalinus provides insight into its virulence through horizontal gene transfer.</title>
        <authorList>
            <person name="Xiong J."/>
            <person name="Wang G."/>
            <person name="Cheng J."/>
            <person name="Tian M."/>
            <person name="Pan X."/>
            <person name="Warren A."/>
            <person name="Jiang C."/>
            <person name="Yuan D."/>
            <person name="Miao W."/>
        </authorList>
    </citation>
    <scope>NUCLEOTIDE SEQUENCE [LARGE SCALE GENOMIC DNA]</scope>
    <source>
        <strain evidence="17">36N120E</strain>
    </source>
</reference>
<evidence type="ECO:0000256" key="2">
    <source>
        <dbReference type="ARBA" id="ARBA00005653"/>
    </source>
</evidence>
<name>A0A0V0R5P6_PSEPJ</name>
<dbReference type="OMA" id="QTIMEFQ"/>